<dbReference type="Proteomes" id="UP000008837">
    <property type="component" value="Unassembled WGS sequence"/>
</dbReference>
<organism evidence="6 7">
    <name type="scientific">Malassezia globosa (strain ATCC MYA-4612 / CBS 7966)</name>
    <name type="common">Dandruff-associated fungus</name>
    <dbReference type="NCBI Taxonomy" id="425265"/>
    <lineage>
        <taxon>Eukaryota</taxon>
        <taxon>Fungi</taxon>
        <taxon>Dikarya</taxon>
        <taxon>Basidiomycota</taxon>
        <taxon>Ustilaginomycotina</taxon>
        <taxon>Malasseziomycetes</taxon>
        <taxon>Malasseziales</taxon>
        <taxon>Malasseziaceae</taxon>
        <taxon>Malassezia</taxon>
    </lineage>
</organism>
<keyword evidence="2" id="KW-0677">Repeat</keyword>
<dbReference type="OrthoDB" id="340259at2759"/>
<evidence type="ECO:0000313" key="7">
    <source>
        <dbReference type="Proteomes" id="UP000008837"/>
    </source>
</evidence>
<dbReference type="PROSITE" id="PS50082">
    <property type="entry name" value="WD_REPEATS_2"/>
    <property type="match status" value="3"/>
</dbReference>
<dbReference type="SUPFAM" id="SSF50978">
    <property type="entry name" value="WD40 repeat-like"/>
    <property type="match status" value="1"/>
</dbReference>
<feature type="repeat" description="WD" evidence="4">
    <location>
        <begin position="46"/>
        <end position="87"/>
    </location>
</feature>
<dbReference type="SMART" id="SM00320">
    <property type="entry name" value="WD40"/>
    <property type="match status" value="6"/>
</dbReference>
<dbReference type="InterPro" id="IPR020472">
    <property type="entry name" value="WD40_PAC1"/>
</dbReference>
<dbReference type="VEuPathDB" id="FungiDB:MGL_0782"/>
<name>A8PUV7_MALGO</name>
<evidence type="ECO:0000256" key="4">
    <source>
        <dbReference type="PROSITE-ProRule" id="PRU00221"/>
    </source>
</evidence>
<dbReference type="Pfam" id="PF00400">
    <property type="entry name" value="WD40"/>
    <property type="match status" value="4"/>
</dbReference>
<sequence length="382" mass="41368">MTAASGREAYRGIGQLEDPPTDASFFTRRHLNYPPFTSARPPKELRGGHNTGVRALAWNATGDVLMSCGSDHVVRAWNPERSSDVRATTEFTGHSGQISAIACHPTDPHLFATGGIDRTVRVWDLRAPSSTKVISTPGSNINLAYHPQGRFLAVGDKSETVSLIDADQGCFLHKIKDGSIDREEINELAWSPDGSMLLLPMGSGTISFLRAPDTPELEADASTAANGLKQCWEQVMIHHAHPAAIFCVKWDPTERVVATAAADSTLALWDSALWDCSRVFSDFKFPLRTIDFSFDGEWLAVGGEDPDVALDILTRHLQISLAGERIVHRIPVSTTINSLAWHPSKPMLAYSGTDTSTSLGPGIAATTGRAATTPVIWVYSIP</sequence>
<accession>A8PUV7</accession>
<dbReference type="RefSeq" id="XP_001732189.1">
    <property type="nucleotide sequence ID" value="XM_001732137.1"/>
</dbReference>
<evidence type="ECO:0000256" key="1">
    <source>
        <dbReference type="ARBA" id="ARBA00022574"/>
    </source>
</evidence>
<keyword evidence="1 4" id="KW-0853">WD repeat</keyword>
<proteinExistence type="inferred from homology"/>
<evidence type="ECO:0000256" key="3">
    <source>
        <dbReference type="ARBA" id="ARBA00046343"/>
    </source>
</evidence>
<gene>
    <name evidence="6" type="ORF">MGL_0782</name>
</gene>
<dbReference type="KEGG" id="mgl:MGL_0782"/>
<comment type="caution">
    <text evidence="6">The sequence shown here is derived from an EMBL/GenBank/DDBJ whole genome shotgun (WGS) entry which is preliminary data.</text>
</comment>
<dbReference type="OMA" id="WNADGRH"/>
<feature type="repeat" description="WD" evidence="4">
    <location>
        <begin position="91"/>
        <end position="133"/>
    </location>
</feature>
<dbReference type="GO" id="GO:0000445">
    <property type="term" value="C:THO complex part of transcription export complex"/>
    <property type="evidence" value="ECO:0007669"/>
    <property type="project" value="TreeGrafter"/>
</dbReference>
<feature type="region of interest" description="Disordered" evidence="5">
    <location>
        <begin position="1"/>
        <end position="22"/>
    </location>
</feature>
<dbReference type="FunCoup" id="A8PUV7">
    <property type="interactions" value="477"/>
</dbReference>
<dbReference type="InterPro" id="IPR040132">
    <property type="entry name" value="Tex1/THOC3"/>
</dbReference>
<dbReference type="EMBL" id="AAYY01000002">
    <property type="protein sequence ID" value="EDP44975.1"/>
    <property type="molecule type" value="Genomic_DNA"/>
</dbReference>
<dbReference type="STRING" id="425265.A8PUV7"/>
<evidence type="ECO:0000256" key="2">
    <source>
        <dbReference type="ARBA" id="ARBA00022737"/>
    </source>
</evidence>
<evidence type="ECO:0000313" key="6">
    <source>
        <dbReference type="EMBL" id="EDP44975.1"/>
    </source>
</evidence>
<dbReference type="Gene3D" id="2.130.10.10">
    <property type="entry name" value="YVTN repeat-like/Quinoprotein amine dehydrogenase"/>
    <property type="match status" value="2"/>
</dbReference>
<keyword evidence="7" id="KW-1185">Reference proteome</keyword>
<dbReference type="InterPro" id="IPR036322">
    <property type="entry name" value="WD40_repeat_dom_sf"/>
</dbReference>
<dbReference type="AlphaFoldDB" id="A8PUV7"/>
<protein>
    <submittedName>
        <fullName evidence="6">Uncharacterized protein</fullName>
    </submittedName>
</protein>
<feature type="repeat" description="WD" evidence="4">
    <location>
        <begin position="238"/>
        <end position="270"/>
    </location>
</feature>
<dbReference type="GeneID" id="5856495"/>
<dbReference type="GO" id="GO:0006406">
    <property type="term" value="P:mRNA export from nucleus"/>
    <property type="evidence" value="ECO:0007669"/>
    <property type="project" value="InterPro"/>
</dbReference>
<dbReference type="PANTHER" id="PTHR22839:SF0">
    <property type="entry name" value="THO COMPLEX SUBUNIT 3"/>
    <property type="match status" value="1"/>
</dbReference>
<dbReference type="InterPro" id="IPR015943">
    <property type="entry name" value="WD40/YVTN_repeat-like_dom_sf"/>
</dbReference>
<comment type="similarity">
    <text evidence="3">Belongs to the THOC3 family.</text>
</comment>
<dbReference type="PRINTS" id="PR00320">
    <property type="entry name" value="GPROTEINBRPT"/>
</dbReference>
<dbReference type="InterPro" id="IPR001680">
    <property type="entry name" value="WD40_rpt"/>
</dbReference>
<dbReference type="PROSITE" id="PS50294">
    <property type="entry name" value="WD_REPEATS_REGION"/>
    <property type="match status" value="3"/>
</dbReference>
<dbReference type="PANTHER" id="PTHR22839">
    <property type="entry name" value="THO COMPLEX SUBUNIT 3 THO3"/>
    <property type="match status" value="1"/>
</dbReference>
<reference evidence="6 7" key="1">
    <citation type="journal article" date="2007" name="Proc. Natl. Acad. Sci. U.S.A.">
        <title>Dandruff-associated Malassezia genomes reveal convergent and divergent virulence traits shared with plant and human fungal pathogens.</title>
        <authorList>
            <person name="Xu J."/>
            <person name="Saunders C.W."/>
            <person name="Hu P."/>
            <person name="Grant R.A."/>
            <person name="Boekhout T."/>
            <person name="Kuramae E.E."/>
            <person name="Kronstad J.W."/>
            <person name="Deangelis Y.M."/>
            <person name="Reeder N.L."/>
            <person name="Johnstone K.R."/>
            <person name="Leland M."/>
            <person name="Fieno A.M."/>
            <person name="Begley W.M."/>
            <person name="Sun Y."/>
            <person name="Lacey M.P."/>
            <person name="Chaudhary T."/>
            <person name="Keough T."/>
            <person name="Chu L."/>
            <person name="Sears R."/>
            <person name="Yuan B."/>
            <person name="Dawson T.L.Jr."/>
        </authorList>
    </citation>
    <scope>NUCLEOTIDE SEQUENCE [LARGE SCALE GENOMIC DNA]</scope>
    <source>
        <strain evidence="7">ATCC MYA-4612 / CBS 7966</strain>
    </source>
</reference>
<evidence type="ECO:0000256" key="5">
    <source>
        <dbReference type="SAM" id="MobiDB-lite"/>
    </source>
</evidence>
<dbReference type="InParanoid" id="A8PUV7"/>